<feature type="domain" description="GAF" evidence="1">
    <location>
        <begin position="101"/>
        <end position="242"/>
    </location>
</feature>
<dbReference type="PANTHER" id="PTHR43102">
    <property type="entry name" value="SLR1143 PROTEIN"/>
    <property type="match status" value="1"/>
</dbReference>
<sequence>MFGYRERVTGGLEAFDDWLNSLLAERAREAGEDVDQYVVRAVASRMIADQRRVDSPVIDDLLTHLSNAGVFAESAMPSVTASITDPSRLRALYATGLLDSPPEEIYDRITRAAADALDAPFALVSLVDSDRQFFKSAAGMKITSPQERQTPLSRSMCQYAVANRAPLVLEDARADPVFKNHPAVRDGTLVAYLGIPLIDGDGNAIGTLCVFDTKPRLWGTGHVQVLSDLAALATERIFGATSDSAR</sequence>
<dbReference type="KEGG" id="marz:MARA_27640"/>
<accession>A0A7I7RZ90</accession>
<evidence type="ECO:0000313" key="3">
    <source>
        <dbReference type="Proteomes" id="UP000467428"/>
    </source>
</evidence>
<dbReference type="AlphaFoldDB" id="A0A7I7RZ90"/>
<reference evidence="2 3" key="1">
    <citation type="journal article" date="2019" name="Emerg. Microbes Infect.">
        <title>Comprehensive subspecies identification of 175 nontuberculous mycobacteria species based on 7547 genomic profiles.</title>
        <authorList>
            <person name="Matsumoto Y."/>
            <person name="Kinjo T."/>
            <person name="Motooka D."/>
            <person name="Nabeya D."/>
            <person name="Jung N."/>
            <person name="Uechi K."/>
            <person name="Horii T."/>
            <person name="Iida T."/>
            <person name="Fujita J."/>
            <person name="Nakamura S."/>
        </authorList>
    </citation>
    <scope>NUCLEOTIDE SEQUENCE [LARGE SCALE GENOMIC DNA]</scope>
    <source>
        <strain evidence="2 3">JCM 18538</strain>
    </source>
</reference>
<dbReference type="Gene3D" id="3.30.450.40">
    <property type="match status" value="1"/>
</dbReference>
<proteinExistence type="predicted"/>
<dbReference type="InterPro" id="IPR003018">
    <property type="entry name" value="GAF"/>
</dbReference>
<dbReference type="EMBL" id="AP022593">
    <property type="protein sequence ID" value="BBY49296.1"/>
    <property type="molecule type" value="Genomic_DNA"/>
</dbReference>
<dbReference type="InterPro" id="IPR029016">
    <property type="entry name" value="GAF-like_dom_sf"/>
</dbReference>
<dbReference type="SUPFAM" id="SSF55781">
    <property type="entry name" value="GAF domain-like"/>
    <property type="match status" value="1"/>
</dbReference>
<keyword evidence="3" id="KW-1185">Reference proteome</keyword>
<dbReference type="SMART" id="SM00065">
    <property type="entry name" value="GAF"/>
    <property type="match status" value="1"/>
</dbReference>
<geneLocation type="plasmid" evidence="3">
    <name>pjcm18538 dna</name>
</geneLocation>
<protein>
    <recommendedName>
        <fullName evidence="1">GAF domain-containing protein</fullName>
    </recommendedName>
</protein>
<dbReference type="Pfam" id="PF13185">
    <property type="entry name" value="GAF_2"/>
    <property type="match status" value="1"/>
</dbReference>
<name>A0A7I7RZ90_9MYCO</name>
<dbReference type="PANTHER" id="PTHR43102:SF2">
    <property type="entry name" value="GAF DOMAIN-CONTAINING PROTEIN"/>
    <property type="match status" value="1"/>
</dbReference>
<dbReference type="Proteomes" id="UP000467428">
    <property type="component" value="Chromosome"/>
</dbReference>
<organism evidence="2 3">
    <name type="scientific">Mycolicibacterium arabiense</name>
    <dbReference type="NCBI Taxonomy" id="1286181"/>
    <lineage>
        <taxon>Bacteria</taxon>
        <taxon>Bacillati</taxon>
        <taxon>Actinomycetota</taxon>
        <taxon>Actinomycetes</taxon>
        <taxon>Mycobacteriales</taxon>
        <taxon>Mycobacteriaceae</taxon>
        <taxon>Mycolicibacterium</taxon>
    </lineage>
</organism>
<gene>
    <name evidence="2" type="ORF">MARA_27640</name>
</gene>
<evidence type="ECO:0000259" key="1">
    <source>
        <dbReference type="SMART" id="SM00065"/>
    </source>
</evidence>
<evidence type="ECO:0000313" key="2">
    <source>
        <dbReference type="EMBL" id="BBY49296.1"/>
    </source>
</evidence>